<accession>A0A8S1QW94</accession>
<name>A0A8S1QW94_9CILI</name>
<protein>
    <submittedName>
        <fullName evidence="1">Uncharacterized protein</fullName>
    </submittedName>
</protein>
<keyword evidence="2" id="KW-1185">Reference proteome</keyword>
<evidence type="ECO:0000313" key="2">
    <source>
        <dbReference type="Proteomes" id="UP000692954"/>
    </source>
</evidence>
<dbReference type="EMBL" id="CAJJDN010000119">
    <property type="protein sequence ID" value="CAD8119094.1"/>
    <property type="molecule type" value="Genomic_DNA"/>
</dbReference>
<evidence type="ECO:0000313" key="1">
    <source>
        <dbReference type="EMBL" id="CAD8119094.1"/>
    </source>
</evidence>
<proteinExistence type="predicted"/>
<gene>
    <name evidence="1" type="ORF">PSON_ATCC_30995.1.T1190181</name>
</gene>
<dbReference type="OrthoDB" id="300069at2759"/>
<organism evidence="1 2">
    <name type="scientific">Paramecium sonneborni</name>
    <dbReference type="NCBI Taxonomy" id="65129"/>
    <lineage>
        <taxon>Eukaryota</taxon>
        <taxon>Sar</taxon>
        <taxon>Alveolata</taxon>
        <taxon>Ciliophora</taxon>
        <taxon>Intramacronucleata</taxon>
        <taxon>Oligohymenophorea</taxon>
        <taxon>Peniculida</taxon>
        <taxon>Parameciidae</taxon>
        <taxon>Paramecium</taxon>
    </lineage>
</organism>
<reference evidence="1" key="1">
    <citation type="submission" date="2021-01" db="EMBL/GenBank/DDBJ databases">
        <authorList>
            <consortium name="Genoscope - CEA"/>
            <person name="William W."/>
        </authorList>
    </citation>
    <scope>NUCLEOTIDE SEQUENCE</scope>
</reference>
<dbReference type="Proteomes" id="UP000692954">
    <property type="component" value="Unassembled WGS sequence"/>
</dbReference>
<sequence>MGCIQEREGKYSREFVYRNSSIKLIDGVIEEIDSQAIVNLSLNPMTSKLREQVYKYIYNHLEDFNFIEQERDIIQLEQLSNKVFVNTETLLNFQIDFSCGVNDKYQISECDLMTTFEQILQFADNTSYLYQICFTDYIMYEIHDIDYNSYADCLVKSVFKFLTQNKNRHICSVKFLCMKAINLNTIFQKMMKYENYDF</sequence>
<dbReference type="AlphaFoldDB" id="A0A8S1QW94"/>
<comment type="caution">
    <text evidence="1">The sequence shown here is derived from an EMBL/GenBank/DDBJ whole genome shotgun (WGS) entry which is preliminary data.</text>
</comment>